<gene>
    <name evidence="1" type="ORF">A4A49_21967</name>
</gene>
<accession>A0A1J6JFU8</accession>
<dbReference type="AlphaFoldDB" id="A0A1J6JFU8"/>
<proteinExistence type="predicted"/>
<evidence type="ECO:0000313" key="2">
    <source>
        <dbReference type="Proteomes" id="UP000187609"/>
    </source>
</evidence>
<evidence type="ECO:0008006" key="3">
    <source>
        <dbReference type="Google" id="ProtNLM"/>
    </source>
</evidence>
<name>A0A1J6JFU8_NICAT</name>
<reference evidence="1" key="1">
    <citation type="submission" date="2016-11" db="EMBL/GenBank/DDBJ databases">
        <title>The genome of Nicotiana attenuata.</title>
        <authorList>
            <person name="Xu S."/>
            <person name="Brockmoeller T."/>
            <person name="Gaquerel E."/>
            <person name="Navarro A."/>
            <person name="Kuhl H."/>
            <person name="Gase K."/>
            <person name="Ling Z."/>
            <person name="Zhou W."/>
            <person name="Kreitzer C."/>
            <person name="Stanke M."/>
            <person name="Tang H."/>
            <person name="Lyons E."/>
            <person name="Pandey P."/>
            <person name="Pandey S.P."/>
            <person name="Timmermann B."/>
            <person name="Baldwin I.T."/>
        </authorList>
    </citation>
    <scope>NUCLEOTIDE SEQUENCE [LARGE SCALE GENOMIC DNA]</scope>
    <source>
        <strain evidence="1">UT</strain>
    </source>
</reference>
<comment type="caution">
    <text evidence="1">The sequence shown here is derived from an EMBL/GenBank/DDBJ whole genome shotgun (WGS) entry which is preliminary data.</text>
</comment>
<dbReference type="Gramene" id="OIT05897">
    <property type="protein sequence ID" value="OIT05897"/>
    <property type="gene ID" value="A4A49_21967"/>
</dbReference>
<protein>
    <recommendedName>
        <fullName evidence="3">AP2/ERF domain-containing protein</fullName>
    </recommendedName>
</protein>
<dbReference type="SMR" id="A0A1J6JFU8"/>
<dbReference type="Proteomes" id="UP000187609">
    <property type="component" value="Unassembled WGS sequence"/>
</dbReference>
<sequence>MVAREKNAPQDWRRYIGVRRYIAALAYDQAAFEIRGSKPRLNFAHLIGSNMTEPATKRFRMRSSHRLHLLQKIGQGKGR</sequence>
<evidence type="ECO:0000313" key="1">
    <source>
        <dbReference type="EMBL" id="OIT05897.1"/>
    </source>
</evidence>
<organism evidence="1 2">
    <name type="scientific">Nicotiana attenuata</name>
    <name type="common">Coyote tobacco</name>
    <dbReference type="NCBI Taxonomy" id="49451"/>
    <lineage>
        <taxon>Eukaryota</taxon>
        <taxon>Viridiplantae</taxon>
        <taxon>Streptophyta</taxon>
        <taxon>Embryophyta</taxon>
        <taxon>Tracheophyta</taxon>
        <taxon>Spermatophyta</taxon>
        <taxon>Magnoliopsida</taxon>
        <taxon>eudicotyledons</taxon>
        <taxon>Gunneridae</taxon>
        <taxon>Pentapetalae</taxon>
        <taxon>asterids</taxon>
        <taxon>lamiids</taxon>
        <taxon>Solanales</taxon>
        <taxon>Solanaceae</taxon>
        <taxon>Nicotianoideae</taxon>
        <taxon>Nicotianeae</taxon>
        <taxon>Nicotiana</taxon>
    </lineage>
</organism>
<keyword evidence="2" id="KW-1185">Reference proteome</keyword>
<dbReference type="EMBL" id="MJEQ01037184">
    <property type="protein sequence ID" value="OIT05897.1"/>
    <property type="molecule type" value="Genomic_DNA"/>
</dbReference>